<organism evidence="7 8">
    <name type="scientific">Gynuella sunshinyii YC6258</name>
    <dbReference type="NCBI Taxonomy" id="1445510"/>
    <lineage>
        <taxon>Bacteria</taxon>
        <taxon>Pseudomonadati</taxon>
        <taxon>Pseudomonadota</taxon>
        <taxon>Gammaproteobacteria</taxon>
        <taxon>Oceanospirillales</taxon>
        <taxon>Saccharospirillaceae</taxon>
        <taxon>Gynuella</taxon>
    </lineage>
</organism>
<dbReference type="GO" id="GO:0000428">
    <property type="term" value="C:DNA-directed RNA polymerase complex"/>
    <property type="evidence" value="ECO:0007669"/>
    <property type="project" value="UniProtKB-KW"/>
</dbReference>
<evidence type="ECO:0000259" key="6">
    <source>
        <dbReference type="Pfam" id="PF08281"/>
    </source>
</evidence>
<dbReference type="OrthoDB" id="9797134at2"/>
<accession>A0A0C5VKK3</accession>
<dbReference type="HOGENOM" id="CLU_047691_3_0_6"/>
<dbReference type="PANTHER" id="PTHR43133">
    <property type="entry name" value="RNA POLYMERASE ECF-TYPE SIGMA FACTO"/>
    <property type="match status" value="1"/>
</dbReference>
<dbReference type="PANTHER" id="PTHR43133:SF46">
    <property type="entry name" value="RNA POLYMERASE SIGMA-70 FACTOR ECF SUBFAMILY"/>
    <property type="match status" value="1"/>
</dbReference>
<dbReference type="InterPro" id="IPR036388">
    <property type="entry name" value="WH-like_DNA-bd_sf"/>
</dbReference>
<dbReference type="Pfam" id="PF04542">
    <property type="entry name" value="Sigma70_r2"/>
    <property type="match status" value="1"/>
</dbReference>
<dbReference type="Gene3D" id="1.10.10.10">
    <property type="entry name" value="Winged helix-like DNA-binding domain superfamily/Winged helix DNA-binding domain"/>
    <property type="match status" value="1"/>
</dbReference>
<dbReference type="GO" id="GO:0006352">
    <property type="term" value="P:DNA-templated transcription initiation"/>
    <property type="evidence" value="ECO:0007669"/>
    <property type="project" value="InterPro"/>
</dbReference>
<evidence type="ECO:0000313" key="8">
    <source>
        <dbReference type="Proteomes" id="UP000032266"/>
    </source>
</evidence>
<evidence type="ECO:0000256" key="4">
    <source>
        <dbReference type="ARBA" id="ARBA00023163"/>
    </source>
</evidence>
<gene>
    <name evidence="7" type="ORF">YC6258_03176</name>
</gene>
<dbReference type="GO" id="GO:0003677">
    <property type="term" value="F:DNA binding"/>
    <property type="evidence" value="ECO:0007669"/>
    <property type="project" value="InterPro"/>
</dbReference>
<keyword evidence="2" id="KW-0805">Transcription regulation</keyword>
<keyword evidence="8" id="KW-1185">Reference proteome</keyword>
<dbReference type="InterPro" id="IPR013324">
    <property type="entry name" value="RNA_pol_sigma_r3/r4-like"/>
</dbReference>
<keyword evidence="4" id="KW-0804">Transcription</keyword>
<dbReference type="InterPro" id="IPR039425">
    <property type="entry name" value="RNA_pol_sigma-70-like"/>
</dbReference>
<dbReference type="Pfam" id="PF08281">
    <property type="entry name" value="Sigma70_r4_2"/>
    <property type="match status" value="1"/>
</dbReference>
<evidence type="ECO:0000259" key="5">
    <source>
        <dbReference type="Pfam" id="PF04542"/>
    </source>
</evidence>
<dbReference type="SUPFAM" id="SSF88659">
    <property type="entry name" value="Sigma3 and sigma4 domains of RNA polymerase sigma factors"/>
    <property type="match status" value="1"/>
</dbReference>
<dbReference type="KEGG" id="gsn:YC6258_03176"/>
<dbReference type="InterPro" id="IPR013325">
    <property type="entry name" value="RNA_pol_sigma_r2"/>
</dbReference>
<dbReference type="InterPro" id="IPR007627">
    <property type="entry name" value="RNA_pol_sigma70_r2"/>
</dbReference>
<evidence type="ECO:0000256" key="1">
    <source>
        <dbReference type="ARBA" id="ARBA00010641"/>
    </source>
</evidence>
<comment type="similarity">
    <text evidence="1">Belongs to the sigma-70 factor family. ECF subfamily.</text>
</comment>
<dbReference type="CDD" id="cd06171">
    <property type="entry name" value="Sigma70_r4"/>
    <property type="match status" value="1"/>
</dbReference>
<dbReference type="EMBL" id="CP007142">
    <property type="protein sequence ID" value="AJQ95212.1"/>
    <property type="molecule type" value="Genomic_DNA"/>
</dbReference>
<evidence type="ECO:0000313" key="7">
    <source>
        <dbReference type="EMBL" id="AJQ95212.1"/>
    </source>
</evidence>
<feature type="domain" description="RNA polymerase sigma factor 70 region 4 type 2" evidence="6">
    <location>
        <begin position="98"/>
        <end position="150"/>
    </location>
</feature>
<feature type="domain" description="RNA polymerase sigma-70 region 2" evidence="5">
    <location>
        <begin position="7"/>
        <end position="72"/>
    </location>
</feature>
<sequence length="156" mass="17833">MKAFELLYKRESGKVFALALRLMGVRAVAEELTQEVFVLAWRKIEQFRGESKFSTWLYRLTTNLALDRLRLKKHAFESNTTELDESLPAHHVDLDNARDLESAIQRLPDGARAVLVLYEIEGHSHEYIAESLGIATGTSKAQLHRAKKLLKQWLSA</sequence>
<dbReference type="InterPro" id="IPR013249">
    <property type="entry name" value="RNA_pol_sigma70_r4_t2"/>
</dbReference>
<keyword evidence="3" id="KW-0731">Sigma factor</keyword>
<dbReference type="SUPFAM" id="SSF88946">
    <property type="entry name" value="Sigma2 domain of RNA polymerase sigma factors"/>
    <property type="match status" value="1"/>
</dbReference>
<dbReference type="Gene3D" id="1.10.1740.10">
    <property type="match status" value="1"/>
</dbReference>
<reference evidence="7 8" key="1">
    <citation type="submission" date="2014-01" db="EMBL/GenBank/DDBJ databases">
        <title>Full genme sequencing of cellulolytic bacterium Gynuella sunshinyii YC6258T gen. nov., sp. nov.</title>
        <authorList>
            <person name="Khan H."/>
            <person name="Chung E.J."/>
            <person name="Chung Y.R."/>
        </authorList>
    </citation>
    <scope>NUCLEOTIDE SEQUENCE [LARGE SCALE GENOMIC DNA]</scope>
    <source>
        <strain evidence="7 8">YC6258</strain>
    </source>
</reference>
<dbReference type="InterPro" id="IPR014284">
    <property type="entry name" value="RNA_pol_sigma-70_dom"/>
</dbReference>
<dbReference type="NCBIfam" id="TIGR02937">
    <property type="entry name" value="sigma70-ECF"/>
    <property type="match status" value="1"/>
</dbReference>
<evidence type="ECO:0000256" key="2">
    <source>
        <dbReference type="ARBA" id="ARBA00023015"/>
    </source>
</evidence>
<protein>
    <submittedName>
        <fullName evidence="7">DNA-directed RNA polymerase specialized sigma subunit, sigma24-like protein</fullName>
    </submittedName>
</protein>
<keyword evidence="7" id="KW-0240">DNA-directed RNA polymerase</keyword>
<dbReference type="STRING" id="1445510.YC6258_03176"/>
<proteinExistence type="inferred from homology"/>
<dbReference type="AlphaFoldDB" id="A0A0C5VKK3"/>
<dbReference type="GO" id="GO:0016987">
    <property type="term" value="F:sigma factor activity"/>
    <property type="evidence" value="ECO:0007669"/>
    <property type="project" value="UniProtKB-KW"/>
</dbReference>
<dbReference type="RefSeq" id="WP_144407647.1">
    <property type="nucleotide sequence ID" value="NZ_CP007142.1"/>
</dbReference>
<dbReference type="Proteomes" id="UP000032266">
    <property type="component" value="Chromosome"/>
</dbReference>
<evidence type="ECO:0000256" key="3">
    <source>
        <dbReference type="ARBA" id="ARBA00023082"/>
    </source>
</evidence>
<name>A0A0C5VKK3_9GAMM</name>